<evidence type="ECO:0000313" key="15">
    <source>
        <dbReference type="Proteomes" id="UP000754821"/>
    </source>
</evidence>
<feature type="transmembrane region" description="Helical" evidence="9">
    <location>
        <begin position="131"/>
        <end position="151"/>
    </location>
</feature>
<dbReference type="GO" id="GO:0005886">
    <property type="term" value="C:plasma membrane"/>
    <property type="evidence" value="ECO:0007669"/>
    <property type="project" value="UniProtKB-SubCell"/>
</dbReference>
<keyword evidence="6 13" id="KW-0067">ATP-binding</keyword>
<dbReference type="Proteomes" id="UP000754821">
    <property type="component" value="Unassembled WGS sequence"/>
</dbReference>
<dbReference type="PANTHER" id="PTHR43394">
    <property type="entry name" value="ATP-DEPENDENT PERMEASE MDL1, MITOCHONDRIAL"/>
    <property type="match status" value="1"/>
</dbReference>
<comment type="subcellular location">
    <subcellularLocation>
        <location evidence="1">Cell membrane</location>
        <topology evidence="1">Multi-pass membrane protein</topology>
    </subcellularLocation>
</comment>
<reference evidence="12 15" key="2">
    <citation type="submission" date="2020-07" db="EMBL/GenBank/DDBJ databases">
        <title>Halophilic bacteria isolated from french cheeses.</title>
        <authorList>
            <person name="Kothe C.I."/>
            <person name="Farah-Kraiem B."/>
            <person name="Renault P."/>
            <person name="Dridi B."/>
        </authorList>
    </citation>
    <scope>NUCLEOTIDE SEQUENCE [LARGE SCALE GENOMIC DNA]</scope>
    <source>
        <strain evidence="12 15">FME16</strain>
    </source>
</reference>
<comment type="caution">
    <text evidence="13">The sequence shown here is derived from an EMBL/GenBank/DDBJ whole genome shotgun (WGS) entry which is preliminary data.</text>
</comment>
<dbReference type="InterPro" id="IPR036640">
    <property type="entry name" value="ABC1_TM_sf"/>
</dbReference>
<evidence type="ECO:0000256" key="7">
    <source>
        <dbReference type="ARBA" id="ARBA00022989"/>
    </source>
</evidence>
<evidence type="ECO:0000256" key="4">
    <source>
        <dbReference type="ARBA" id="ARBA00022692"/>
    </source>
</evidence>
<protein>
    <submittedName>
        <fullName evidence="12">ABC transporter ATP-binding protein</fullName>
    </submittedName>
    <submittedName>
        <fullName evidence="13">Lipid A export ATP-binding/permease protein MsbA</fullName>
    </submittedName>
</protein>
<evidence type="ECO:0000256" key="9">
    <source>
        <dbReference type="SAM" id="Phobius"/>
    </source>
</evidence>
<accession>A0A1R4HXY6</accession>
<dbReference type="Gene3D" id="3.40.50.300">
    <property type="entry name" value="P-loop containing nucleotide triphosphate hydrolases"/>
    <property type="match status" value="1"/>
</dbReference>
<evidence type="ECO:0000256" key="6">
    <source>
        <dbReference type="ARBA" id="ARBA00022840"/>
    </source>
</evidence>
<dbReference type="Pfam" id="PF00005">
    <property type="entry name" value="ABC_tran"/>
    <property type="match status" value="1"/>
</dbReference>
<feature type="domain" description="ABC transmembrane type-1" evidence="11">
    <location>
        <begin position="17"/>
        <end position="290"/>
    </location>
</feature>
<evidence type="ECO:0000256" key="5">
    <source>
        <dbReference type="ARBA" id="ARBA00022741"/>
    </source>
</evidence>
<dbReference type="GO" id="GO:0016887">
    <property type="term" value="F:ATP hydrolysis activity"/>
    <property type="evidence" value="ECO:0007669"/>
    <property type="project" value="InterPro"/>
</dbReference>
<evidence type="ECO:0000256" key="2">
    <source>
        <dbReference type="ARBA" id="ARBA00022448"/>
    </source>
</evidence>
<dbReference type="RefSeq" id="WP_087107922.1">
    <property type="nucleotide sequence ID" value="NZ_FUKM01000033.1"/>
</dbReference>
<dbReference type="AlphaFoldDB" id="A0A1R4HXY6"/>
<dbReference type="InterPro" id="IPR017871">
    <property type="entry name" value="ABC_transporter-like_CS"/>
</dbReference>
<dbReference type="SMART" id="SM00382">
    <property type="entry name" value="AAA"/>
    <property type="match status" value="1"/>
</dbReference>
<dbReference type="PANTHER" id="PTHR43394:SF1">
    <property type="entry name" value="ATP-BINDING CASSETTE SUB-FAMILY B MEMBER 10, MITOCHONDRIAL"/>
    <property type="match status" value="1"/>
</dbReference>
<feature type="domain" description="ABC transporter" evidence="10">
    <location>
        <begin position="332"/>
        <end position="567"/>
    </location>
</feature>
<dbReference type="Gene3D" id="1.20.1560.10">
    <property type="entry name" value="ABC transporter type 1, transmembrane domain"/>
    <property type="match status" value="1"/>
</dbReference>
<keyword evidence="15" id="KW-1185">Reference proteome</keyword>
<dbReference type="InterPro" id="IPR003593">
    <property type="entry name" value="AAA+_ATPase"/>
</dbReference>
<dbReference type="EMBL" id="FUKM01000033">
    <property type="protein sequence ID" value="SJN12437.1"/>
    <property type="molecule type" value="Genomic_DNA"/>
</dbReference>
<evidence type="ECO:0000256" key="3">
    <source>
        <dbReference type="ARBA" id="ARBA00022475"/>
    </source>
</evidence>
<dbReference type="PROSITE" id="PS51257">
    <property type="entry name" value="PROKAR_LIPOPROTEIN"/>
    <property type="match status" value="1"/>
</dbReference>
<dbReference type="InterPro" id="IPR011527">
    <property type="entry name" value="ABC1_TM_dom"/>
</dbReference>
<keyword evidence="7 9" id="KW-1133">Transmembrane helix</keyword>
<dbReference type="FunFam" id="3.40.50.300:FF:000221">
    <property type="entry name" value="Multidrug ABC transporter ATP-binding protein"/>
    <property type="match status" value="1"/>
</dbReference>
<dbReference type="PROSITE" id="PS50893">
    <property type="entry name" value="ABC_TRANSPORTER_2"/>
    <property type="match status" value="1"/>
</dbReference>
<dbReference type="InterPro" id="IPR027417">
    <property type="entry name" value="P-loop_NTPase"/>
</dbReference>
<name>A0A1R4HXY6_9GAMM</name>
<dbReference type="PROSITE" id="PS00211">
    <property type="entry name" value="ABC_TRANSPORTER_1"/>
    <property type="match status" value="1"/>
</dbReference>
<keyword evidence="3" id="KW-1003">Cell membrane</keyword>
<gene>
    <name evidence="13" type="ORF">CZ787_08050</name>
    <name evidence="12" type="ORF">EI163_02290</name>
</gene>
<dbReference type="Proteomes" id="UP000196331">
    <property type="component" value="Unassembled WGS sequence"/>
</dbReference>
<evidence type="ECO:0000259" key="11">
    <source>
        <dbReference type="PROSITE" id="PS50929"/>
    </source>
</evidence>
<organism evidence="13 14">
    <name type="scientific">Halomonas citrativorans</name>
    <dbReference type="NCBI Taxonomy" id="2742612"/>
    <lineage>
        <taxon>Bacteria</taxon>
        <taxon>Pseudomonadati</taxon>
        <taxon>Pseudomonadota</taxon>
        <taxon>Gammaproteobacteria</taxon>
        <taxon>Oceanospirillales</taxon>
        <taxon>Halomonadaceae</taxon>
        <taxon>Halomonas</taxon>
    </lineage>
</organism>
<dbReference type="EMBL" id="RRZC01000002">
    <property type="protein sequence ID" value="MBE0402397.1"/>
    <property type="molecule type" value="Genomic_DNA"/>
</dbReference>
<dbReference type="InterPro" id="IPR039421">
    <property type="entry name" value="Type_1_exporter"/>
</dbReference>
<feature type="transmembrane region" description="Helical" evidence="9">
    <location>
        <begin position="54"/>
        <end position="73"/>
    </location>
</feature>
<keyword evidence="5" id="KW-0547">Nucleotide-binding</keyword>
<evidence type="ECO:0000313" key="13">
    <source>
        <dbReference type="EMBL" id="SJN12437.1"/>
    </source>
</evidence>
<evidence type="ECO:0000256" key="8">
    <source>
        <dbReference type="ARBA" id="ARBA00023136"/>
    </source>
</evidence>
<dbReference type="SUPFAM" id="SSF90123">
    <property type="entry name" value="ABC transporter transmembrane region"/>
    <property type="match status" value="1"/>
</dbReference>
<evidence type="ECO:0000259" key="10">
    <source>
        <dbReference type="PROSITE" id="PS50893"/>
    </source>
</evidence>
<dbReference type="PROSITE" id="PS50929">
    <property type="entry name" value="ABC_TM1F"/>
    <property type="match status" value="1"/>
</dbReference>
<dbReference type="GO" id="GO:0005524">
    <property type="term" value="F:ATP binding"/>
    <property type="evidence" value="ECO:0007669"/>
    <property type="project" value="UniProtKB-KW"/>
</dbReference>
<keyword evidence="4 9" id="KW-0812">Transmembrane</keyword>
<dbReference type="SUPFAM" id="SSF52540">
    <property type="entry name" value="P-loop containing nucleoside triphosphate hydrolases"/>
    <property type="match status" value="1"/>
</dbReference>
<dbReference type="OrthoDB" id="9806127at2"/>
<evidence type="ECO:0000313" key="12">
    <source>
        <dbReference type="EMBL" id="MBE0402397.1"/>
    </source>
</evidence>
<sequence>MTPVLWRLSRPLRPSILLAAFGQVVVTACHVGQALCLASALAGLFADQPLSELWWPLSVFFVFTWLRIVLMGLSEALAMRVAGLARHYLRQRLIGQVLRVAADPASDRDSGELSTTLVQSVEALQAYYSRYVPAVLGAVFGGGGVLLLMAYFDSRSALVAALAALALPFTDRLWLRWRRASAGGLFASMGRFSAYLLDSLRGVTTLKAFNAQTRRRQVLSQQARDLREQAMGVLYAILMRNGATGLLSLGGLALVTALSAQRAVAGELSPFALLAVVLLAREAFGTLEKLDKTFHIAWSGNAAAAPVIRLLDAIPGVPEPIEARALPTHHGVAFDSVSYTWPGGCEPALHNVNFTLEPGEFVAVVGPSGAGKSTLAALLMRFVAPDCGRVSLGGVDLRDLRVNDVYENVSGVFQHSVLLHGSIEENLRMGAPQASDEDLAEACRVASLESWISSLEKGVATAVGEGGARLSGGQRQRIAIARAWLKNTPVMVLDEATANVDVASETHIGEAIERLRGQRSLLVIAHRLANVRNADRILVLDRGRLVEIGDHHNLLTRNGLYARLWNRQHAHEASPQTEEELI</sequence>
<evidence type="ECO:0000256" key="1">
    <source>
        <dbReference type="ARBA" id="ARBA00004651"/>
    </source>
</evidence>
<dbReference type="Pfam" id="PF00664">
    <property type="entry name" value="ABC_membrane"/>
    <property type="match status" value="1"/>
</dbReference>
<keyword evidence="8 9" id="KW-0472">Membrane</keyword>
<proteinExistence type="predicted"/>
<dbReference type="GO" id="GO:0015421">
    <property type="term" value="F:ABC-type oligopeptide transporter activity"/>
    <property type="evidence" value="ECO:0007669"/>
    <property type="project" value="TreeGrafter"/>
</dbReference>
<keyword evidence="2" id="KW-0813">Transport</keyword>
<dbReference type="InterPro" id="IPR003439">
    <property type="entry name" value="ABC_transporter-like_ATP-bd"/>
</dbReference>
<evidence type="ECO:0000313" key="14">
    <source>
        <dbReference type="Proteomes" id="UP000196331"/>
    </source>
</evidence>
<reference evidence="13 14" key="1">
    <citation type="submission" date="2017-02" db="EMBL/GenBank/DDBJ databases">
        <authorList>
            <person name="Dridi B."/>
        </authorList>
    </citation>
    <scope>NUCLEOTIDE SEQUENCE [LARGE SCALE GENOMIC DNA]</scope>
    <source>
        <strain evidence="13 14">JB380</strain>
    </source>
</reference>